<reference evidence="1" key="1">
    <citation type="submission" date="2014-09" db="EMBL/GenBank/DDBJ databases">
        <authorList>
            <person name="Magalhaes I.L.F."/>
            <person name="Oliveira U."/>
            <person name="Santos F.R."/>
            <person name="Vidigal T.H.D.A."/>
            <person name="Brescovit A.D."/>
            <person name="Santos A.J."/>
        </authorList>
    </citation>
    <scope>NUCLEOTIDE SEQUENCE</scope>
    <source>
        <tissue evidence="1">Shoot tissue taken approximately 20 cm above the soil surface</tissue>
    </source>
</reference>
<proteinExistence type="predicted"/>
<sequence length="16" mass="1902">MCFYTLFCCSSLWNAL</sequence>
<protein>
    <submittedName>
        <fullName evidence="1">Uncharacterized protein</fullName>
    </submittedName>
</protein>
<reference evidence="1" key="2">
    <citation type="journal article" date="2015" name="Data Brief">
        <title>Shoot transcriptome of the giant reed, Arundo donax.</title>
        <authorList>
            <person name="Barrero R.A."/>
            <person name="Guerrero F.D."/>
            <person name="Moolhuijzen P."/>
            <person name="Goolsby J.A."/>
            <person name="Tidwell J."/>
            <person name="Bellgard S.E."/>
            <person name="Bellgard M.I."/>
        </authorList>
    </citation>
    <scope>NUCLEOTIDE SEQUENCE</scope>
    <source>
        <tissue evidence="1">Shoot tissue taken approximately 20 cm above the soil surface</tissue>
    </source>
</reference>
<dbReference type="EMBL" id="GBRH01260622">
    <property type="protein sequence ID" value="JAD37273.1"/>
    <property type="molecule type" value="Transcribed_RNA"/>
</dbReference>
<evidence type="ECO:0000313" key="1">
    <source>
        <dbReference type="EMBL" id="JAD37273.1"/>
    </source>
</evidence>
<name>A0A0A8ZHW5_ARUDO</name>
<organism evidence="1">
    <name type="scientific">Arundo donax</name>
    <name type="common">Giant reed</name>
    <name type="synonym">Donax arundinaceus</name>
    <dbReference type="NCBI Taxonomy" id="35708"/>
    <lineage>
        <taxon>Eukaryota</taxon>
        <taxon>Viridiplantae</taxon>
        <taxon>Streptophyta</taxon>
        <taxon>Embryophyta</taxon>
        <taxon>Tracheophyta</taxon>
        <taxon>Spermatophyta</taxon>
        <taxon>Magnoliopsida</taxon>
        <taxon>Liliopsida</taxon>
        <taxon>Poales</taxon>
        <taxon>Poaceae</taxon>
        <taxon>PACMAD clade</taxon>
        <taxon>Arundinoideae</taxon>
        <taxon>Arundineae</taxon>
        <taxon>Arundo</taxon>
    </lineage>
</organism>
<accession>A0A0A8ZHW5</accession>
<dbReference type="AlphaFoldDB" id="A0A0A8ZHW5"/>